<feature type="region of interest" description="Disordered" evidence="1">
    <location>
        <begin position="1"/>
        <end position="133"/>
    </location>
</feature>
<feature type="compositionally biased region" description="Acidic residues" evidence="1">
    <location>
        <begin position="26"/>
        <end position="38"/>
    </location>
</feature>
<dbReference type="EMBL" id="BMSC01000006">
    <property type="protein sequence ID" value="GGU69934.1"/>
    <property type="molecule type" value="Genomic_DNA"/>
</dbReference>
<evidence type="ECO:0000313" key="3">
    <source>
        <dbReference type="EMBL" id="GGU69934.1"/>
    </source>
</evidence>
<proteinExistence type="predicted"/>
<keyword evidence="4" id="KW-1185">Reference proteome</keyword>
<accession>A0A8H9HMC4</accession>
<evidence type="ECO:0000256" key="1">
    <source>
        <dbReference type="SAM" id="MobiDB-lite"/>
    </source>
</evidence>
<dbReference type="AlphaFoldDB" id="A0A8H9HMC4"/>
<evidence type="ECO:0000313" key="5">
    <source>
        <dbReference type="Proteomes" id="UP000660975"/>
    </source>
</evidence>
<reference evidence="3" key="3">
    <citation type="submission" date="2020-09" db="EMBL/GenBank/DDBJ databases">
        <authorList>
            <person name="Sun Q."/>
            <person name="Ohkuma M."/>
        </authorList>
    </citation>
    <scope>NUCLEOTIDE SEQUENCE</scope>
    <source>
        <strain evidence="3">JCM 4136</strain>
    </source>
</reference>
<reference evidence="3" key="1">
    <citation type="journal article" date="2014" name="Int. J. Syst. Evol. Microbiol.">
        <title>Complete genome sequence of Corynebacterium casei LMG S-19264T (=DSM 44701T), isolated from a smear-ripened cheese.</title>
        <authorList>
            <consortium name="US DOE Joint Genome Institute (JGI-PGF)"/>
            <person name="Walter F."/>
            <person name="Albersmeier A."/>
            <person name="Kalinowski J."/>
            <person name="Ruckert C."/>
        </authorList>
    </citation>
    <scope>NUCLEOTIDE SEQUENCE</scope>
    <source>
        <strain evidence="3">JCM 4136</strain>
    </source>
</reference>
<organism evidence="3 5">
    <name type="scientific">Streptomyces gougerotii</name>
    <dbReference type="NCBI Taxonomy" id="53448"/>
    <lineage>
        <taxon>Bacteria</taxon>
        <taxon>Bacillati</taxon>
        <taxon>Actinomycetota</taxon>
        <taxon>Actinomycetes</taxon>
        <taxon>Kitasatosporales</taxon>
        <taxon>Streptomycetaceae</taxon>
        <taxon>Streptomyces</taxon>
        <taxon>Streptomyces diastaticus group</taxon>
    </lineage>
</organism>
<dbReference type="Proteomes" id="UP000480804">
    <property type="component" value="Unassembled WGS sequence"/>
</dbReference>
<evidence type="ECO:0000313" key="4">
    <source>
        <dbReference type="Proteomes" id="UP000480804"/>
    </source>
</evidence>
<name>A0A8H9HMC4_9ACTN</name>
<feature type="compositionally biased region" description="Gly residues" evidence="1">
    <location>
        <begin position="99"/>
        <end position="116"/>
    </location>
</feature>
<evidence type="ECO:0000313" key="2">
    <source>
        <dbReference type="EMBL" id="GFH78292.1"/>
    </source>
</evidence>
<gene>
    <name evidence="3" type="ORF">GCM10010227_24840</name>
    <name evidence="2" type="ORF">Sgou_29620</name>
</gene>
<feature type="compositionally biased region" description="Low complexity" evidence="1">
    <location>
        <begin position="13"/>
        <end position="25"/>
    </location>
</feature>
<reference evidence="2 4" key="2">
    <citation type="submission" date="2020-02" db="EMBL/GenBank/DDBJ databases">
        <title>Whole genome shotgun sequence of Streptomyces gougerotii NBRC 13043.</title>
        <authorList>
            <person name="Ichikawa N."/>
            <person name="Komaki H."/>
            <person name="Tamura T."/>
        </authorList>
    </citation>
    <scope>NUCLEOTIDE SEQUENCE [LARGE SCALE GENOMIC DNA]</scope>
    <source>
        <strain evidence="2 4">NBRC 13043</strain>
    </source>
</reference>
<feature type="compositionally biased region" description="Gly residues" evidence="1">
    <location>
        <begin position="50"/>
        <end position="66"/>
    </location>
</feature>
<dbReference type="EMBL" id="BLLO01000017">
    <property type="protein sequence ID" value="GFH78292.1"/>
    <property type="molecule type" value="Genomic_DNA"/>
</dbReference>
<dbReference type="Proteomes" id="UP000660975">
    <property type="component" value="Unassembled WGS sequence"/>
</dbReference>
<comment type="caution">
    <text evidence="3">The sequence shown here is derived from an EMBL/GenBank/DDBJ whole genome shotgun (WGS) entry which is preliminary data.</text>
</comment>
<sequence length="133" mass="12786">MAASRKPVARPSGPAAGPAPAPDGAGADEAEDGADEPEDKGVVVVPGVEVIGGGLSVSGTWGGGGRGRTRVRGAGAGPVRTATGITVRSGPVHCQGAARVGGEGGEGARPGPGGSGRPPRERPGTVRGPMRQN</sequence>
<protein>
    <submittedName>
        <fullName evidence="3">Uncharacterized protein</fullName>
    </submittedName>
</protein>